<proteinExistence type="predicted"/>
<sequence length="391" mass="42862">MTDFKLSSLSATGLRAGPSKRKSILSNGIIYEVEQVHYGPELFVCLEEAEPARVQSAQKEVTFLSGGWRESRPSWAFDDDIWDSTSSPAQSLAAYMTNSCMTAPILLIPPSRKQPEWTVTPAYSADAQLHSKQIFLATSSISIAEALDELCSMTARMSVQNDNVYRAPRSTSPQLLDDVCRLLGTVSISKVPDVKQGAIPASLADFSERSSSTCTDDDASFYDSSSDATYVEEDSVSSVCGEHVEEAEPMKKKVTTHDTFVEAAHFLSEKWTLETSSLAVAMEDFALMTVDAATVIASIGFRYADLPYPRLHPCSRLLFAPPFRYESPKAHSCATNIRVPSSSHLRSVPCSHHRNHVVPVHSCSQNILVTPLCNTCSVTLSAPYEDVNEMK</sequence>
<dbReference type="AlphaFoldDB" id="A0A0C3P286"/>
<accession>A0A0C3P286</accession>
<evidence type="ECO:0000313" key="1">
    <source>
        <dbReference type="EMBL" id="KIP11989.1"/>
    </source>
</evidence>
<dbReference type="EMBL" id="KN840442">
    <property type="protein sequence ID" value="KIP11989.1"/>
    <property type="molecule type" value="Genomic_DNA"/>
</dbReference>
<reference evidence="1 2" key="1">
    <citation type="journal article" date="2014" name="PLoS Genet.">
        <title>Analysis of the Phlebiopsis gigantea genome, transcriptome and secretome provides insight into its pioneer colonization strategies of wood.</title>
        <authorList>
            <person name="Hori C."/>
            <person name="Ishida T."/>
            <person name="Igarashi K."/>
            <person name="Samejima M."/>
            <person name="Suzuki H."/>
            <person name="Master E."/>
            <person name="Ferreira P."/>
            <person name="Ruiz-Duenas F.J."/>
            <person name="Held B."/>
            <person name="Canessa P."/>
            <person name="Larrondo L.F."/>
            <person name="Schmoll M."/>
            <person name="Druzhinina I.S."/>
            <person name="Kubicek C.P."/>
            <person name="Gaskell J.A."/>
            <person name="Kersten P."/>
            <person name="St John F."/>
            <person name="Glasner J."/>
            <person name="Sabat G."/>
            <person name="Splinter BonDurant S."/>
            <person name="Syed K."/>
            <person name="Yadav J."/>
            <person name="Mgbeahuruike A.C."/>
            <person name="Kovalchuk A."/>
            <person name="Asiegbu F.O."/>
            <person name="Lackner G."/>
            <person name="Hoffmeister D."/>
            <person name="Rencoret J."/>
            <person name="Gutierrez A."/>
            <person name="Sun H."/>
            <person name="Lindquist E."/>
            <person name="Barry K."/>
            <person name="Riley R."/>
            <person name="Grigoriev I.V."/>
            <person name="Henrissat B."/>
            <person name="Kues U."/>
            <person name="Berka R.M."/>
            <person name="Martinez A.T."/>
            <person name="Covert S.F."/>
            <person name="Blanchette R.A."/>
            <person name="Cullen D."/>
        </authorList>
    </citation>
    <scope>NUCLEOTIDE SEQUENCE [LARGE SCALE GENOMIC DNA]</scope>
    <source>
        <strain evidence="1 2">11061_1 CR5-6</strain>
    </source>
</reference>
<protein>
    <submittedName>
        <fullName evidence="1">Uncharacterized protein</fullName>
    </submittedName>
</protein>
<gene>
    <name evidence="1" type="ORF">PHLGIDRAFT_397575</name>
</gene>
<name>A0A0C3P286_PHLG1</name>
<keyword evidence="2" id="KW-1185">Reference proteome</keyword>
<dbReference type="Proteomes" id="UP000053257">
    <property type="component" value="Unassembled WGS sequence"/>
</dbReference>
<organism evidence="1 2">
    <name type="scientific">Phlebiopsis gigantea (strain 11061_1 CR5-6)</name>
    <name type="common">White-rot fungus</name>
    <name type="synonym">Peniophora gigantea</name>
    <dbReference type="NCBI Taxonomy" id="745531"/>
    <lineage>
        <taxon>Eukaryota</taxon>
        <taxon>Fungi</taxon>
        <taxon>Dikarya</taxon>
        <taxon>Basidiomycota</taxon>
        <taxon>Agaricomycotina</taxon>
        <taxon>Agaricomycetes</taxon>
        <taxon>Polyporales</taxon>
        <taxon>Phanerochaetaceae</taxon>
        <taxon>Phlebiopsis</taxon>
    </lineage>
</organism>
<evidence type="ECO:0000313" key="2">
    <source>
        <dbReference type="Proteomes" id="UP000053257"/>
    </source>
</evidence>
<dbReference type="HOGENOM" id="CLU_706184_0_0_1"/>